<evidence type="ECO:0000313" key="1">
    <source>
        <dbReference type="EMBL" id="ENH72116.1"/>
    </source>
</evidence>
<protein>
    <recommendedName>
        <fullName evidence="3">F-box domain-containing protein</fullName>
    </recommendedName>
</protein>
<reference evidence="2" key="2">
    <citation type="journal article" date="2014" name="PLoS ONE">
        <title>Genome and Transcriptome Analysis of the Fungal Pathogen Fusarium oxysporum f. sp. cubense Causing Banana Vascular Wilt Disease.</title>
        <authorList>
            <person name="Guo L."/>
            <person name="Han L."/>
            <person name="Yang L."/>
            <person name="Zeng H."/>
            <person name="Fan D."/>
            <person name="Zhu Y."/>
            <person name="Feng Y."/>
            <person name="Wang G."/>
            <person name="Peng C."/>
            <person name="Jiang X."/>
            <person name="Zhou D."/>
            <person name="Ni P."/>
            <person name="Liang C."/>
            <person name="Liu L."/>
            <person name="Wang J."/>
            <person name="Mao C."/>
            <person name="Fang X."/>
            <person name="Peng M."/>
            <person name="Huang J."/>
        </authorList>
    </citation>
    <scope>NUCLEOTIDE SEQUENCE [LARGE SCALE GENOMIC DNA]</scope>
    <source>
        <strain evidence="2">race 1</strain>
    </source>
</reference>
<organism evidence="1 2">
    <name type="scientific">Fusarium oxysporum f. sp. cubense (strain race 1)</name>
    <name type="common">Panama disease fungus</name>
    <dbReference type="NCBI Taxonomy" id="1229664"/>
    <lineage>
        <taxon>Eukaryota</taxon>
        <taxon>Fungi</taxon>
        <taxon>Dikarya</taxon>
        <taxon>Ascomycota</taxon>
        <taxon>Pezizomycotina</taxon>
        <taxon>Sordariomycetes</taxon>
        <taxon>Hypocreomycetidae</taxon>
        <taxon>Hypocreales</taxon>
        <taxon>Nectriaceae</taxon>
        <taxon>Fusarium</taxon>
        <taxon>Fusarium oxysporum species complex</taxon>
    </lineage>
</organism>
<proteinExistence type="predicted"/>
<sequence>MESNSPFEKLPAELITIILSIANSPADIQSIIRADPYIWRVFLQHKHSILRPFIQDLVSQYTRPYLMHLAMACRLRAIERKFYAQSRDQVEKVIKPLLTSSQEAFSVTQFSLGAISGVYHLHRETDVFVVHYSKRLGK</sequence>
<reference evidence="2" key="1">
    <citation type="submission" date="2012-09" db="EMBL/GenBank/DDBJ databases">
        <title>Genome sequencing and comparative transcriptomics of race 1 and race 4 of banana pathogen: Fusarium oxysporum f. sp. cubense.</title>
        <authorList>
            <person name="Fang X."/>
            <person name="Huang J."/>
        </authorList>
    </citation>
    <scope>NUCLEOTIDE SEQUENCE [LARGE SCALE GENOMIC DNA]</scope>
    <source>
        <strain evidence="2">race 1</strain>
    </source>
</reference>
<dbReference type="AlphaFoldDB" id="N4UTJ6"/>
<evidence type="ECO:0008006" key="3">
    <source>
        <dbReference type="Google" id="ProtNLM"/>
    </source>
</evidence>
<dbReference type="EMBL" id="KB730104">
    <property type="protein sequence ID" value="ENH72116.1"/>
    <property type="molecule type" value="Genomic_DNA"/>
</dbReference>
<accession>N4UTJ6</accession>
<dbReference type="HOGENOM" id="CLU_1855328_0_0_1"/>
<gene>
    <name evidence="1" type="ORF">FOC1_g10006487</name>
</gene>
<name>N4UTJ6_FUSC1</name>
<evidence type="ECO:0000313" key="2">
    <source>
        <dbReference type="Proteomes" id="UP000016928"/>
    </source>
</evidence>
<dbReference type="Proteomes" id="UP000016928">
    <property type="component" value="Unassembled WGS sequence"/>
</dbReference>
<dbReference type="VEuPathDB" id="FungiDB:FOC1_g10006487"/>
<dbReference type="OrthoDB" id="5074856at2759"/>